<dbReference type="GO" id="GO:0043190">
    <property type="term" value="C:ATP-binding cassette (ABC) transporter complex"/>
    <property type="evidence" value="ECO:0007669"/>
    <property type="project" value="InterPro"/>
</dbReference>
<dbReference type="Pfam" id="PF08402">
    <property type="entry name" value="TOBE_2"/>
    <property type="match status" value="1"/>
</dbReference>
<dbReference type="PANTHER" id="PTHR42781">
    <property type="entry name" value="SPERMIDINE/PUTRESCINE IMPORT ATP-BINDING PROTEIN POTA"/>
    <property type="match status" value="1"/>
</dbReference>
<evidence type="ECO:0000256" key="5">
    <source>
        <dbReference type="ARBA" id="ARBA00066388"/>
    </source>
</evidence>
<keyword evidence="1" id="KW-0813">Transport</keyword>
<dbReference type="SUPFAM" id="SSF52540">
    <property type="entry name" value="P-loop containing nucleoside triphosphate hydrolases"/>
    <property type="match status" value="1"/>
</dbReference>
<name>A0A2P4R5E1_9LACO</name>
<reference evidence="7" key="1">
    <citation type="submission" date="2018-01" db="EMBL/GenBank/DDBJ databases">
        <title>Genome sequnecing of Lactobacillus formosensis KACC 18721.</title>
        <authorList>
            <person name="Kim S.-J."/>
            <person name="Heo J."/>
        </authorList>
    </citation>
    <scope>NUCLEOTIDE SEQUENCE</scope>
    <source>
        <strain evidence="7">KACC 18721</strain>
    </source>
</reference>
<dbReference type="InterPro" id="IPR003439">
    <property type="entry name" value="ABC_transporter-like_ATP-bd"/>
</dbReference>
<dbReference type="PANTHER" id="PTHR42781:SF4">
    <property type="entry name" value="SPERMIDINE_PUTRESCINE IMPORT ATP-BINDING PROTEIN POTA"/>
    <property type="match status" value="1"/>
</dbReference>
<protein>
    <recommendedName>
        <fullName evidence="5">ABC-type quaternary amine transporter</fullName>
        <ecNumber evidence="5">7.6.2.9</ecNumber>
    </recommendedName>
</protein>
<dbReference type="SMART" id="SM00382">
    <property type="entry name" value="AAA"/>
    <property type="match status" value="1"/>
</dbReference>
<evidence type="ECO:0000256" key="3">
    <source>
        <dbReference type="ARBA" id="ARBA00022840"/>
    </source>
</evidence>
<evidence type="ECO:0000256" key="4">
    <source>
        <dbReference type="ARBA" id="ARBA00022967"/>
    </source>
</evidence>
<dbReference type="PROSITE" id="PS00211">
    <property type="entry name" value="ABC_TRANSPORTER_1"/>
    <property type="match status" value="1"/>
</dbReference>
<feature type="domain" description="ABC transporter" evidence="6">
    <location>
        <begin position="4"/>
        <end position="235"/>
    </location>
</feature>
<dbReference type="GO" id="GO:0015418">
    <property type="term" value="F:ABC-type quaternary ammonium compound transporting activity"/>
    <property type="evidence" value="ECO:0007669"/>
    <property type="project" value="UniProtKB-EC"/>
</dbReference>
<keyword evidence="2" id="KW-0547">Nucleotide-binding</keyword>
<dbReference type="InterPro" id="IPR017871">
    <property type="entry name" value="ABC_transporter-like_CS"/>
</dbReference>
<dbReference type="EC" id="7.6.2.9" evidence="5"/>
<sequence>MAQIKINNLSHSYQKNKQILKDLSLDIHDGELLSILGPSGCGKTTMLRLISGLLPMQEGSIIVAGGDISKVPVYKRNFGMVFQSYALFPHMTIFQNVAFGLKRKKLSKSEIFEKTLSILKTTGLLDLKDRMPNELSGGQQQRVSLARALAINPDVLLLDEPLSNLDAKLRIEMREEISRLQKKMKMTTIFVTHDQEECFAISDRVAVMNHGKIEQLDTPQNIFRHPKTKFVAAFVGYENFVPKQWAKEHNWRYNDIISGSQLTIRPEKIELGSNENILNGKVLVKNFLGNNYQYIVETELGRMKVDTQQENYEINDDIGLSFSEKSLIELEDGD</sequence>
<dbReference type="GO" id="GO:0005524">
    <property type="term" value="F:ATP binding"/>
    <property type="evidence" value="ECO:0007669"/>
    <property type="project" value="UniProtKB-KW"/>
</dbReference>
<evidence type="ECO:0000256" key="1">
    <source>
        <dbReference type="ARBA" id="ARBA00022448"/>
    </source>
</evidence>
<dbReference type="AlphaFoldDB" id="A0A2P4R5E1"/>
<gene>
    <name evidence="7" type="ORF">C2R26_08195</name>
</gene>
<dbReference type="Pfam" id="PF00005">
    <property type="entry name" value="ABC_tran"/>
    <property type="match status" value="1"/>
</dbReference>
<comment type="caution">
    <text evidence="7">The sequence shown here is derived from an EMBL/GenBank/DDBJ whole genome shotgun (WGS) entry which is preliminary data.</text>
</comment>
<dbReference type="EMBL" id="PPWZ01000056">
    <property type="protein sequence ID" value="POH36467.1"/>
    <property type="molecule type" value="Genomic_DNA"/>
</dbReference>
<dbReference type="InterPro" id="IPR008995">
    <property type="entry name" value="Mo/tungstate-bd_C_term_dom"/>
</dbReference>
<organism evidence="7">
    <name type="scientific">Companilactobacillus formosensis</name>
    <dbReference type="NCBI Taxonomy" id="1617889"/>
    <lineage>
        <taxon>Bacteria</taxon>
        <taxon>Bacillati</taxon>
        <taxon>Bacillota</taxon>
        <taxon>Bacilli</taxon>
        <taxon>Lactobacillales</taxon>
        <taxon>Lactobacillaceae</taxon>
        <taxon>Companilactobacillus</taxon>
    </lineage>
</organism>
<evidence type="ECO:0000259" key="6">
    <source>
        <dbReference type="PROSITE" id="PS50893"/>
    </source>
</evidence>
<evidence type="ECO:0000313" key="7">
    <source>
        <dbReference type="EMBL" id="POH36467.1"/>
    </source>
</evidence>
<dbReference type="SUPFAM" id="SSF50331">
    <property type="entry name" value="MOP-like"/>
    <property type="match status" value="1"/>
</dbReference>
<dbReference type="FunFam" id="3.40.50.300:FF:000425">
    <property type="entry name" value="Probable ABC transporter, ATP-binding subunit"/>
    <property type="match status" value="1"/>
</dbReference>
<keyword evidence="4" id="KW-1278">Translocase</keyword>
<dbReference type="PROSITE" id="PS50893">
    <property type="entry name" value="ABC_TRANSPORTER_2"/>
    <property type="match status" value="1"/>
</dbReference>
<accession>A0A2P4R5E1</accession>
<dbReference type="InterPro" id="IPR027417">
    <property type="entry name" value="P-loop_NTPase"/>
</dbReference>
<dbReference type="InterPro" id="IPR003593">
    <property type="entry name" value="AAA+_ATPase"/>
</dbReference>
<evidence type="ECO:0000256" key="2">
    <source>
        <dbReference type="ARBA" id="ARBA00022741"/>
    </source>
</evidence>
<keyword evidence="3 7" id="KW-0067">ATP-binding</keyword>
<dbReference type="GO" id="GO:0016887">
    <property type="term" value="F:ATP hydrolysis activity"/>
    <property type="evidence" value="ECO:0007669"/>
    <property type="project" value="InterPro"/>
</dbReference>
<dbReference type="InterPro" id="IPR013611">
    <property type="entry name" value="Transp-assoc_OB_typ2"/>
</dbReference>
<proteinExistence type="predicted"/>
<dbReference type="Gene3D" id="3.40.50.300">
    <property type="entry name" value="P-loop containing nucleotide triphosphate hydrolases"/>
    <property type="match status" value="1"/>
</dbReference>
<dbReference type="InterPro" id="IPR050093">
    <property type="entry name" value="ABC_SmlMolc_Importer"/>
</dbReference>